<sequence length="85" mass="9883">MFIYNGHGHNIMTEHKVCVGCKFNNYPTCKGLVFDGIEMNIEHMRDGFICGTKDKTERVKFTKTKTESELKIDELEARILELEKK</sequence>
<name>A0A0F9K835_9ZZZZ</name>
<reference evidence="1" key="1">
    <citation type="journal article" date="2015" name="Nature">
        <title>Complex archaea that bridge the gap between prokaryotes and eukaryotes.</title>
        <authorList>
            <person name="Spang A."/>
            <person name="Saw J.H."/>
            <person name="Jorgensen S.L."/>
            <person name="Zaremba-Niedzwiedzka K."/>
            <person name="Martijn J."/>
            <person name="Lind A.E."/>
            <person name="van Eijk R."/>
            <person name="Schleper C."/>
            <person name="Guy L."/>
            <person name="Ettema T.J."/>
        </authorList>
    </citation>
    <scope>NUCLEOTIDE SEQUENCE</scope>
</reference>
<comment type="caution">
    <text evidence="1">The sequence shown here is derived from an EMBL/GenBank/DDBJ whole genome shotgun (WGS) entry which is preliminary data.</text>
</comment>
<organism evidence="1">
    <name type="scientific">marine sediment metagenome</name>
    <dbReference type="NCBI Taxonomy" id="412755"/>
    <lineage>
        <taxon>unclassified sequences</taxon>
        <taxon>metagenomes</taxon>
        <taxon>ecological metagenomes</taxon>
    </lineage>
</organism>
<gene>
    <name evidence="1" type="ORF">LCGC14_1667540</name>
</gene>
<dbReference type="AlphaFoldDB" id="A0A0F9K835"/>
<proteinExistence type="predicted"/>
<evidence type="ECO:0000313" key="1">
    <source>
        <dbReference type="EMBL" id="KKM18263.1"/>
    </source>
</evidence>
<dbReference type="EMBL" id="LAZR01014260">
    <property type="protein sequence ID" value="KKM18263.1"/>
    <property type="molecule type" value="Genomic_DNA"/>
</dbReference>
<accession>A0A0F9K835</accession>
<protein>
    <submittedName>
        <fullName evidence="1">Uncharacterized protein</fullName>
    </submittedName>
</protein>